<feature type="domain" description="EamA" evidence="7">
    <location>
        <begin position="8"/>
        <end position="135"/>
    </location>
</feature>
<feature type="transmembrane region" description="Helical" evidence="6">
    <location>
        <begin position="237"/>
        <end position="256"/>
    </location>
</feature>
<feature type="transmembrane region" description="Helical" evidence="6">
    <location>
        <begin position="64"/>
        <end position="84"/>
    </location>
</feature>
<gene>
    <name evidence="8" type="ORF">DCO56_10305</name>
</gene>
<name>A0A363NWZ9_9SPHI</name>
<dbReference type="PANTHER" id="PTHR42920:SF5">
    <property type="entry name" value="EAMA DOMAIN-CONTAINING PROTEIN"/>
    <property type="match status" value="1"/>
</dbReference>
<feature type="transmembrane region" description="Helical" evidence="6">
    <location>
        <begin position="34"/>
        <end position="52"/>
    </location>
</feature>
<dbReference type="InterPro" id="IPR051258">
    <property type="entry name" value="Diverse_Substrate_Transporter"/>
</dbReference>
<evidence type="ECO:0000313" key="8">
    <source>
        <dbReference type="EMBL" id="PUV25309.1"/>
    </source>
</evidence>
<feature type="transmembrane region" description="Helical" evidence="6">
    <location>
        <begin position="118"/>
        <end position="136"/>
    </location>
</feature>
<keyword evidence="3 6" id="KW-0812">Transmembrane</keyword>
<dbReference type="AlphaFoldDB" id="A0A363NWZ9"/>
<dbReference type="SUPFAM" id="SSF103481">
    <property type="entry name" value="Multidrug resistance efflux transporter EmrE"/>
    <property type="match status" value="2"/>
</dbReference>
<dbReference type="InterPro" id="IPR000620">
    <property type="entry name" value="EamA_dom"/>
</dbReference>
<dbReference type="PANTHER" id="PTHR42920">
    <property type="entry name" value="OS03G0707200 PROTEIN-RELATED"/>
    <property type="match status" value="1"/>
</dbReference>
<evidence type="ECO:0000256" key="3">
    <source>
        <dbReference type="ARBA" id="ARBA00022692"/>
    </source>
</evidence>
<evidence type="ECO:0000256" key="2">
    <source>
        <dbReference type="ARBA" id="ARBA00022475"/>
    </source>
</evidence>
<dbReference type="GO" id="GO:0005886">
    <property type="term" value="C:plasma membrane"/>
    <property type="evidence" value="ECO:0007669"/>
    <property type="project" value="UniProtKB-SubCell"/>
</dbReference>
<feature type="transmembrane region" description="Helical" evidence="6">
    <location>
        <begin position="90"/>
        <end position="111"/>
    </location>
</feature>
<organism evidence="8 9">
    <name type="scientific">Sphingobacterium athyrii</name>
    <dbReference type="NCBI Taxonomy" id="2152717"/>
    <lineage>
        <taxon>Bacteria</taxon>
        <taxon>Pseudomonadati</taxon>
        <taxon>Bacteroidota</taxon>
        <taxon>Sphingobacteriia</taxon>
        <taxon>Sphingobacteriales</taxon>
        <taxon>Sphingobacteriaceae</taxon>
        <taxon>Sphingobacterium</taxon>
    </lineage>
</organism>
<feature type="transmembrane region" description="Helical" evidence="6">
    <location>
        <begin position="142"/>
        <end position="161"/>
    </location>
</feature>
<evidence type="ECO:0000256" key="4">
    <source>
        <dbReference type="ARBA" id="ARBA00022989"/>
    </source>
</evidence>
<reference evidence="8 9" key="1">
    <citation type="submission" date="2018-04" db="EMBL/GenBank/DDBJ databases">
        <title>Sphingobacterium sp. M46 Genome.</title>
        <authorList>
            <person name="Cheng J."/>
            <person name="Li Y."/>
        </authorList>
    </citation>
    <scope>NUCLEOTIDE SEQUENCE [LARGE SCALE GENOMIC DNA]</scope>
    <source>
        <strain evidence="8 9">M46</strain>
    </source>
</reference>
<dbReference type="EMBL" id="QCXX01000002">
    <property type="protein sequence ID" value="PUV25309.1"/>
    <property type="molecule type" value="Genomic_DNA"/>
</dbReference>
<evidence type="ECO:0000256" key="6">
    <source>
        <dbReference type="SAM" id="Phobius"/>
    </source>
</evidence>
<dbReference type="Proteomes" id="UP000250831">
    <property type="component" value="Unassembled WGS sequence"/>
</dbReference>
<protein>
    <submittedName>
        <fullName evidence="8">EamA/RhaT family transporter</fullName>
    </submittedName>
</protein>
<comment type="caution">
    <text evidence="8">The sequence shown here is derived from an EMBL/GenBank/DDBJ whole genome shotgun (WGS) entry which is preliminary data.</text>
</comment>
<sequence>MNKNLAFGLLLLGMAFMGVAFVFVKDAVTSYSPFVFLFYRFLISTVILSVIFSKNLKQINIRTFEASFLCGIPLFFSIFFQTIGLRYTSVANSAFITGMVVLLIPIFKLIFYKKKVKFIIWISCLVAAIGLFIITLKNGLQLNIGDTWTFACAIALAFYVLQTGKFAESPNPMARVTIIMAICTIGSLFGEMMTVDAEWFPLDFNFWKGVIFSAIFGTVYMYSVQNYVQRFISEEKVALAYLTEPIFATVSAVILIDEKVNINTFLGGGLILLAMFLSELRTANLKRFLNSTKTVKSSSNSSKI</sequence>
<evidence type="ECO:0000259" key="7">
    <source>
        <dbReference type="Pfam" id="PF00892"/>
    </source>
</evidence>
<evidence type="ECO:0000313" key="9">
    <source>
        <dbReference type="Proteomes" id="UP000250831"/>
    </source>
</evidence>
<feature type="transmembrane region" description="Helical" evidence="6">
    <location>
        <begin position="206"/>
        <end position="225"/>
    </location>
</feature>
<accession>A0A363NWZ9</accession>
<feature type="domain" description="EamA" evidence="7">
    <location>
        <begin position="144"/>
        <end position="277"/>
    </location>
</feature>
<comment type="subcellular location">
    <subcellularLocation>
        <location evidence="1">Cell membrane</location>
        <topology evidence="1">Multi-pass membrane protein</topology>
    </subcellularLocation>
</comment>
<evidence type="ECO:0000256" key="5">
    <source>
        <dbReference type="ARBA" id="ARBA00023136"/>
    </source>
</evidence>
<keyword evidence="2" id="KW-1003">Cell membrane</keyword>
<dbReference type="Pfam" id="PF00892">
    <property type="entry name" value="EamA"/>
    <property type="match status" value="2"/>
</dbReference>
<keyword evidence="5 6" id="KW-0472">Membrane</keyword>
<evidence type="ECO:0000256" key="1">
    <source>
        <dbReference type="ARBA" id="ARBA00004651"/>
    </source>
</evidence>
<feature type="transmembrane region" description="Helical" evidence="6">
    <location>
        <begin position="262"/>
        <end position="280"/>
    </location>
</feature>
<keyword evidence="9" id="KW-1185">Reference proteome</keyword>
<proteinExistence type="predicted"/>
<feature type="transmembrane region" description="Helical" evidence="6">
    <location>
        <begin position="173"/>
        <end position="194"/>
    </location>
</feature>
<dbReference type="InterPro" id="IPR037185">
    <property type="entry name" value="EmrE-like"/>
</dbReference>
<dbReference type="RefSeq" id="WP_108633644.1">
    <property type="nucleotide sequence ID" value="NZ_QCXX01000002.1"/>
</dbReference>
<dbReference type="OrthoDB" id="9150437at2"/>
<keyword evidence="4 6" id="KW-1133">Transmembrane helix</keyword>